<reference evidence="4" key="1">
    <citation type="submission" date="2012-11" db="EMBL/GenBank/DDBJ databases">
        <authorList>
            <person name="Lucero-Rivera Y.E."/>
            <person name="Tovar-Ramirez D."/>
        </authorList>
    </citation>
    <scope>NUCLEOTIDE SEQUENCE [LARGE SCALE GENOMIC DNA]</scope>
    <source>
        <strain evidence="4">Araruama</strain>
    </source>
</reference>
<keyword evidence="1" id="KW-0378">Hydrolase</keyword>
<protein>
    <submittedName>
        <fullName evidence="3">Phosphoglycerate mutase (PgaM)</fullName>
    </submittedName>
</protein>
<dbReference type="InterPro" id="IPR051021">
    <property type="entry name" value="Mito_Ser/Thr_phosphatase"/>
</dbReference>
<evidence type="ECO:0000313" key="4">
    <source>
        <dbReference type="Proteomes" id="UP000189670"/>
    </source>
</evidence>
<dbReference type="PANTHER" id="PTHR20935:SF0">
    <property type="entry name" value="SERINE_THREONINE-PROTEIN PHOSPHATASE PGAM5, MITOCHONDRIAL"/>
    <property type="match status" value="1"/>
</dbReference>
<accession>A0A1V1PCL7</accession>
<dbReference type="AlphaFoldDB" id="A0A1V1PCL7"/>
<evidence type="ECO:0000256" key="2">
    <source>
        <dbReference type="PIRSR" id="PIRSR613078-2"/>
    </source>
</evidence>
<dbReference type="SMART" id="SM00855">
    <property type="entry name" value="PGAM"/>
    <property type="match status" value="1"/>
</dbReference>
<dbReference type="SUPFAM" id="SSF53254">
    <property type="entry name" value="Phosphoglycerate mutase-like"/>
    <property type="match status" value="1"/>
</dbReference>
<dbReference type="Proteomes" id="UP000189670">
    <property type="component" value="Unassembled WGS sequence"/>
</dbReference>
<dbReference type="Pfam" id="PF00300">
    <property type="entry name" value="His_Phos_1"/>
    <property type="match status" value="2"/>
</dbReference>
<gene>
    <name evidence="3" type="ORF">OMM_01647</name>
</gene>
<feature type="binding site" evidence="2">
    <location>
        <position position="54"/>
    </location>
    <ligand>
        <name>substrate</name>
    </ligand>
</feature>
<dbReference type="InterPro" id="IPR013078">
    <property type="entry name" value="His_Pase_superF_clade-1"/>
</dbReference>
<organism evidence="3 4">
    <name type="scientific">Candidatus Magnetoglobus multicellularis str. Araruama</name>
    <dbReference type="NCBI Taxonomy" id="890399"/>
    <lineage>
        <taxon>Bacteria</taxon>
        <taxon>Pseudomonadati</taxon>
        <taxon>Thermodesulfobacteriota</taxon>
        <taxon>Desulfobacteria</taxon>
        <taxon>Desulfobacterales</taxon>
        <taxon>Desulfobacteraceae</taxon>
        <taxon>Candidatus Magnetoglobus</taxon>
    </lineage>
</organism>
<dbReference type="CDD" id="cd07040">
    <property type="entry name" value="HP"/>
    <property type="match status" value="1"/>
</dbReference>
<evidence type="ECO:0000313" key="3">
    <source>
        <dbReference type="EMBL" id="ETR72514.1"/>
    </source>
</evidence>
<evidence type="ECO:0000256" key="1">
    <source>
        <dbReference type="ARBA" id="ARBA00022801"/>
    </source>
</evidence>
<dbReference type="PANTHER" id="PTHR20935">
    <property type="entry name" value="PHOSPHOGLYCERATE MUTASE-RELATED"/>
    <property type="match status" value="1"/>
</dbReference>
<dbReference type="EMBL" id="ATBP01000139">
    <property type="protein sequence ID" value="ETR72514.1"/>
    <property type="molecule type" value="Genomic_DNA"/>
</dbReference>
<dbReference type="GO" id="GO:0016787">
    <property type="term" value="F:hydrolase activity"/>
    <property type="evidence" value="ECO:0007669"/>
    <property type="project" value="UniProtKB-KW"/>
</dbReference>
<proteinExistence type="predicted"/>
<dbReference type="InterPro" id="IPR029033">
    <property type="entry name" value="His_PPase_superfam"/>
</dbReference>
<comment type="caution">
    <text evidence="3">The sequence shown here is derived from an EMBL/GenBank/DDBJ whole genome shotgun (WGS) entry which is preliminary data.</text>
</comment>
<dbReference type="Gene3D" id="3.40.50.1240">
    <property type="entry name" value="Phosphoglycerate mutase-like"/>
    <property type="match status" value="1"/>
</dbReference>
<sequence>MGKIILIRHGKAGFGQDDYDQLSEMGKYQATITGQYIKQAKIEPTAIYSGSLKRQQETAEFAIEQAGLLSEIIVDPKYNEYDHQGIINCCLPDLLKDNPSMAKEVDKAFDDYPTFEHIFSKLLERWISNKFDSSELETFASYTNRVSKGLDMISKRQDKEDLAIVFTSGGWIAMSMHYILNIPPVTALKLGWTIYNCSMTSFHSTQNEYRLETFNTVTHLEMDGRDGIITII</sequence>
<name>A0A1V1PCL7_9BACT</name>